<dbReference type="AlphaFoldDB" id="A0A061EGC9"/>
<gene>
    <name evidence="5" type="ORF">TCM_018530</name>
</gene>
<dbReference type="STRING" id="3641.A0A061EGC9"/>
<evidence type="ECO:0000313" key="6">
    <source>
        <dbReference type="Proteomes" id="UP000026915"/>
    </source>
</evidence>
<keyword evidence="1" id="KW-0863">Zinc-finger</keyword>
<dbReference type="InterPro" id="IPR013103">
    <property type="entry name" value="RVT_2"/>
</dbReference>
<evidence type="ECO:0000259" key="4">
    <source>
        <dbReference type="PROSITE" id="PS50158"/>
    </source>
</evidence>
<evidence type="ECO:0000313" key="5">
    <source>
        <dbReference type="EMBL" id="EOY03452.1"/>
    </source>
</evidence>
<accession>A0A061EGC9</accession>
<evidence type="ECO:0000256" key="1">
    <source>
        <dbReference type="PROSITE-ProRule" id="PRU00047"/>
    </source>
</evidence>
<dbReference type="SMART" id="SM00343">
    <property type="entry name" value="ZnF_C2HC"/>
    <property type="match status" value="1"/>
</dbReference>
<sequence>MNVYRDIATVVMGSRRVPGGDKNPKVTAIREAKDLNVITLDEICGSLLTHELKLKEEEEEDRKEAKEKNKNIALKDSILEEELDKLSYDDDEELALVVRRFRKLMGKRNCRLTRRGFKKDQGSSWRTKNKNDSNKKEELTCFKCKKPRHFKSECPLLKKETPKKNKRSKKAMVAATWSDKDTSSSEAEEEKAEERANLCLMALDDESEVSSSPCNIFVDELQDEYESKVENDGRLWHRRLGHVYFLAHKNDALPAFISHCRKVENEKGLAIVSIRSDHRGTKWVFRNEVDNQENVARNKARLVVQGYNEEEGIDYDETFSPVARIKAIRLLLAFACFMNFKLFQMDVKSAFLSGVIQEELYIEQPPSFEDFEKPNHVFKLHKALNGLKQAPRAWYERISKFLVEKSYVRGSIDTTLFIKRYLNDLIVVQIYVDDIVFGATNKALCKNFAKEM</sequence>
<dbReference type="Gene3D" id="4.10.60.10">
    <property type="entry name" value="Zinc finger, CCHC-type"/>
    <property type="match status" value="1"/>
</dbReference>
<dbReference type="InParanoid" id="A0A061EGC9"/>
<proteinExistence type="predicted"/>
<dbReference type="Proteomes" id="UP000026915">
    <property type="component" value="Chromosome 4"/>
</dbReference>
<organism evidence="5 6">
    <name type="scientific">Theobroma cacao</name>
    <name type="common">Cacao</name>
    <name type="synonym">Cocoa</name>
    <dbReference type="NCBI Taxonomy" id="3641"/>
    <lineage>
        <taxon>Eukaryota</taxon>
        <taxon>Viridiplantae</taxon>
        <taxon>Streptophyta</taxon>
        <taxon>Embryophyta</taxon>
        <taxon>Tracheophyta</taxon>
        <taxon>Spermatophyta</taxon>
        <taxon>Magnoliopsida</taxon>
        <taxon>eudicotyledons</taxon>
        <taxon>Gunneridae</taxon>
        <taxon>Pentapetalae</taxon>
        <taxon>rosids</taxon>
        <taxon>malvids</taxon>
        <taxon>Malvales</taxon>
        <taxon>Malvaceae</taxon>
        <taxon>Byttnerioideae</taxon>
        <taxon>Theobroma</taxon>
    </lineage>
</organism>
<dbReference type="Gramene" id="EOY03452">
    <property type="protein sequence ID" value="EOY03452"/>
    <property type="gene ID" value="TCM_018530"/>
</dbReference>
<dbReference type="HOGENOM" id="CLU_606101_0_0_1"/>
<evidence type="ECO:0000256" key="3">
    <source>
        <dbReference type="SAM" id="MobiDB-lite"/>
    </source>
</evidence>
<keyword evidence="1" id="KW-0862">Zinc</keyword>
<dbReference type="SUPFAM" id="SSF56672">
    <property type="entry name" value="DNA/RNA polymerases"/>
    <property type="match status" value="1"/>
</dbReference>
<keyword evidence="2" id="KW-0175">Coiled coil</keyword>
<protein>
    <submittedName>
        <fullName evidence="5">Cysteine-rich RLK (RECEPTOR-like protein kinase) 8</fullName>
    </submittedName>
</protein>
<dbReference type="eggNOG" id="KOG0017">
    <property type="taxonomic scope" value="Eukaryota"/>
</dbReference>
<name>A0A061EGC9_THECC</name>
<dbReference type="GO" id="GO:0008270">
    <property type="term" value="F:zinc ion binding"/>
    <property type="evidence" value="ECO:0007669"/>
    <property type="project" value="UniProtKB-KW"/>
</dbReference>
<dbReference type="Pfam" id="PF07727">
    <property type="entry name" value="RVT_2"/>
    <property type="match status" value="1"/>
</dbReference>
<feature type="region of interest" description="Disordered" evidence="3">
    <location>
        <begin position="161"/>
        <end position="189"/>
    </location>
</feature>
<dbReference type="InterPro" id="IPR036875">
    <property type="entry name" value="Znf_CCHC_sf"/>
</dbReference>
<dbReference type="GO" id="GO:0003676">
    <property type="term" value="F:nucleic acid binding"/>
    <property type="evidence" value="ECO:0007669"/>
    <property type="project" value="InterPro"/>
</dbReference>
<dbReference type="PROSITE" id="PS50158">
    <property type="entry name" value="ZF_CCHC"/>
    <property type="match status" value="1"/>
</dbReference>
<dbReference type="InterPro" id="IPR043502">
    <property type="entry name" value="DNA/RNA_pol_sf"/>
</dbReference>
<dbReference type="EMBL" id="CM001882">
    <property type="protein sequence ID" value="EOY03452.1"/>
    <property type="molecule type" value="Genomic_DNA"/>
</dbReference>
<evidence type="ECO:0000256" key="2">
    <source>
        <dbReference type="SAM" id="Coils"/>
    </source>
</evidence>
<dbReference type="InterPro" id="IPR001878">
    <property type="entry name" value="Znf_CCHC"/>
</dbReference>
<dbReference type="SUPFAM" id="SSF57756">
    <property type="entry name" value="Retrovirus zinc finger-like domains"/>
    <property type="match status" value="1"/>
</dbReference>
<reference evidence="5 6" key="1">
    <citation type="journal article" date="2013" name="Genome Biol.">
        <title>The genome sequence of the most widely cultivated cacao type and its use to identify candidate genes regulating pod color.</title>
        <authorList>
            <person name="Motamayor J.C."/>
            <person name="Mockaitis K."/>
            <person name="Schmutz J."/>
            <person name="Haiminen N."/>
            <person name="Iii D.L."/>
            <person name="Cornejo O."/>
            <person name="Findley S.D."/>
            <person name="Zheng P."/>
            <person name="Utro F."/>
            <person name="Royaert S."/>
            <person name="Saski C."/>
            <person name="Jenkins J."/>
            <person name="Podicheti R."/>
            <person name="Zhao M."/>
            <person name="Scheffler B.E."/>
            <person name="Stack J.C."/>
            <person name="Feltus F.A."/>
            <person name="Mustiga G.M."/>
            <person name="Amores F."/>
            <person name="Phillips W."/>
            <person name="Marelli J.P."/>
            <person name="May G.D."/>
            <person name="Shapiro H."/>
            <person name="Ma J."/>
            <person name="Bustamante C.D."/>
            <person name="Schnell R.J."/>
            <person name="Main D."/>
            <person name="Gilbert D."/>
            <person name="Parida L."/>
            <person name="Kuhn D.N."/>
        </authorList>
    </citation>
    <scope>NUCLEOTIDE SEQUENCE [LARGE SCALE GENOMIC DNA]</scope>
    <source>
        <strain evidence="6">cv. Matina 1-6</strain>
    </source>
</reference>
<keyword evidence="6" id="KW-1185">Reference proteome</keyword>
<keyword evidence="1" id="KW-0479">Metal-binding</keyword>
<feature type="coiled-coil region" evidence="2">
    <location>
        <begin position="48"/>
        <end position="76"/>
    </location>
</feature>
<feature type="domain" description="CCHC-type" evidence="4">
    <location>
        <begin position="141"/>
        <end position="155"/>
    </location>
</feature>
<keyword evidence="5" id="KW-0418">Kinase</keyword>
<keyword evidence="5" id="KW-0808">Transferase</keyword>
<dbReference type="GO" id="GO:0016301">
    <property type="term" value="F:kinase activity"/>
    <property type="evidence" value="ECO:0007669"/>
    <property type="project" value="UniProtKB-KW"/>
</dbReference>